<evidence type="ECO:0000256" key="8">
    <source>
        <dbReference type="ARBA" id="ARBA00023004"/>
    </source>
</evidence>
<feature type="binding site" evidence="14">
    <location>
        <position position="74"/>
    </location>
    <ligand>
        <name>Ca(2+)</name>
        <dbReference type="ChEBI" id="CHEBI:29108"/>
        <label>1</label>
    </ligand>
</feature>
<keyword evidence="6 14" id="KW-0106">Calcium</keyword>
<keyword evidence="8 14" id="KW-0408">Iron</keyword>
<evidence type="ECO:0000256" key="5">
    <source>
        <dbReference type="ARBA" id="ARBA00022723"/>
    </source>
</evidence>
<feature type="binding site" description="axial binding residue" evidence="14">
    <location>
        <position position="195"/>
    </location>
    <ligand>
        <name>heme b</name>
        <dbReference type="ChEBI" id="CHEBI:60344"/>
    </ligand>
    <ligandPart>
        <name>Fe</name>
        <dbReference type="ChEBI" id="CHEBI:18248"/>
    </ligandPart>
</feature>
<comment type="subcellular location">
    <subcellularLocation>
        <location evidence="17">Secreted</location>
    </subcellularLocation>
</comment>
<dbReference type="CDD" id="cd00693">
    <property type="entry name" value="secretory_peroxidase"/>
    <property type="match status" value="1"/>
</dbReference>
<feature type="compositionally biased region" description="Pro residues" evidence="18">
    <location>
        <begin position="283"/>
        <end position="292"/>
    </location>
</feature>
<name>J3LB84_ORYBR</name>
<dbReference type="PRINTS" id="PR00461">
    <property type="entry name" value="PLPEROXIDASE"/>
</dbReference>
<dbReference type="PANTHER" id="PTHR31388:SF45">
    <property type="entry name" value="PEROXIDASE"/>
    <property type="match status" value="1"/>
</dbReference>
<dbReference type="InterPro" id="IPR019794">
    <property type="entry name" value="Peroxidases_AS"/>
</dbReference>
<dbReference type="InterPro" id="IPR010255">
    <property type="entry name" value="Haem_peroxidase_sf"/>
</dbReference>
<keyword evidence="21" id="KW-1185">Reference proteome</keyword>
<dbReference type="GO" id="GO:0005576">
    <property type="term" value="C:extracellular region"/>
    <property type="evidence" value="ECO:0007669"/>
    <property type="project" value="UniProtKB-SubCell"/>
</dbReference>
<evidence type="ECO:0000256" key="10">
    <source>
        <dbReference type="ARBA" id="ARBA00023283"/>
    </source>
</evidence>
<dbReference type="Gene3D" id="1.10.520.10">
    <property type="match status" value="1"/>
</dbReference>
<comment type="similarity">
    <text evidence="17">Belongs to the peroxidase family. Classical plant (class III) peroxidase subfamily.</text>
</comment>
<dbReference type="GO" id="GO:0006979">
    <property type="term" value="P:response to oxidative stress"/>
    <property type="evidence" value="ECO:0007669"/>
    <property type="project" value="UniProtKB-UniRule"/>
</dbReference>
<sequence length="352" mass="38181">MASGSHSWHCCLLLAFFLVFSGADGLSTAYYATSCPSLQQVVRATVSSAIQAERRIGASLIRLFFHDCFVQACDASILLDDVPETGFVGEKTAGPNVNSVRGYEVIDRIKANVEDVCPGVVSCADIVALAARDSTALLGGRTGGVPPARLDSTTASLAEANRDLPGPDSDLGTLIARFGAKGLSPRDMTALSGSHTVGFSQCTNFRAHIYNDTDIDPAFAALRRRTCPPPARHAHLQRHRHRPGVRGAAPPHLPRRRRQRRLQPGAARRADAERVRQRLLPQPARPAWPAPLRPGALQRRLAGRAGAAVQLQPVALRRRLRQGHGQDGEPVRSRRRGQVRLQGRQRQLIDSS</sequence>
<dbReference type="InterPro" id="IPR002016">
    <property type="entry name" value="Haem_peroxidase"/>
</dbReference>
<dbReference type="EnsemblPlants" id="OB02G19010.1">
    <property type="protein sequence ID" value="OB02G19010.1"/>
    <property type="gene ID" value="OB02G19010"/>
</dbReference>
<feature type="region of interest" description="Disordered" evidence="18">
    <location>
        <begin position="320"/>
        <end position="352"/>
    </location>
</feature>
<evidence type="ECO:0000256" key="7">
    <source>
        <dbReference type="ARBA" id="ARBA00023002"/>
    </source>
</evidence>
<evidence type="ECO:0000259" key="19">
    <source>
        <dbReference type="PROSITE" id="PS50873"/>
    </source>
</evidence>
<dbReference type="GO" id="GO:0042744">
    <property type="term" value="P:hydrogen peroxide catabolic process"/>
    <property type="evidence" value="ECO:0007669"/>
    <property type="project" value="UniProtKB-KW"/>
</dbReference>
<feature type="binding site" evidence="14">
    <location>
        <position position="70"/>
    </location>
    <ligand>
        <name>Ca(2+)</name>
        <dbReference type="ChEBI" id="CHEBI:29108"/>
        <label>1</label>
    </ligand>
</feature>
<evidence type="ECO:0000256" key="6">
    <source>
        <dbReference type="ARBA" id="ARBA00022837"/>
    </source>
</evidence>
<evidence type="ECO:0000256" key="12">
    <source>
        <dbReference type="PIRSR" id="PIRSR600823-1"/>
    </source>
</evidence>
<dbReference type="InterPro" id="IPR019793">
    <property type="entry name" value="Peroxidases_heam-ligand_BS"/>
</dbReference>
<proteinExistence type="inferred from homology"/>
<dbReference type="PROSITE" id="PS00435">
    <property type="entry name" value="PEROXIDASE_1"/>
    <property type="match status" value="1"/>
</dbReference>
<evidence type="ECO:0000313" key="21">
    <source>
        <dbReference type="Proteomes" id="UP000006038"/>
    </source>
</evidence>
<feature type="signal peptide" evidence="17">
    <location>
        <begin position="1"/>
        <end position="25"/>
    </location>
</feature>
<evidence type="ECO:0000256" key="18">
    <source>
        <dbReference type="SAM" id="MobiDB-lite"/>
    </source>
</evidence>
<evidence type="ECO:0000256" key="2">
    <source>
        <dbReference type="ARBA" id="ARBA00006873"/>
    </source>
</evidence>
<feature type="disulfide bond" evidence="16">
    <location>
        <begin position="68"/>
        <end position="73"/>
    </location>
</feature>
<feature type="binding site" evidence="14">
    <location>
        <position position="67"/>
    </location>
    <ligand>
        <name>Ca(2+)</name>
        <dbReference type="ChEBI" id="CHEBI:29108"/>
        <label>1</label>
    </ligand>
</feature>
<evidence type="ECO:0000256" key="16">
    <source>
        <dbReference type="PIRSR" id="PIRSR600823-5"/>
    </source>
</evidence>
<dbReference type="EC" id="1.11.1.7" evidence="17"/>
<evidence type="ECO:0000256" key="1">
    <source>
        <dbReference type="ARBA" id="ARBA00000189"/>
    </source>
</evidence>
<feature type="binding site" evidence="14">
    <location>
        <position position="76"/>
    </location>
    <ligand>
        <name>Ca(2+)</name>
        <dbReference type="ChEBI" id="CHEBI:29108"/>
        <label>1</label>
    </ligand>
</feature>
<evidence type="ECO:0000256" key="17">
    <source>
        <dbReference type="RuleBase" id="RU362060"/>
    </source>
</evidence>
<reference evidence="20" key="1">
    <citation type="submission" date="2013-04" db="UniProtKB">
        <authorList>
            <consortium name="EnsemblPlants"/>
        </authorList>
    </citation>
    <scope>IDENTIFICATION</scope>
</reference>
<protein>
    <recommendedName>
        <fullName evidence="17">Peroxidase</fullName>
        <ecNumber evidence="17">1.11.1.7</ecNumber>
    </recommendedName>
</protein>
<dbReference type="HOGENOM" id="CLU_788402_0_0_1"/>
<feature type="active site" description="Proton acceptor" evidence="12">
    <location>
        <position position="66"/>
    </location>
</feature>
<feature type="binding site" evidence="13">
    <location>
        <position position="165"/>
    </location>
    <ligand>
        <name>substrate</name>
    </ligand>
</feature>
<dbReference type="eggNOG" id="ENOG502QQ2M">
    <property type="taxonomic scope" value="Eukaryota"/>
</dbReference>
<evidence type="ECO:0000256" key="13">
    <source>
        <dbReference type="PIRSR" id="PIRSR600823-2"/>
    </source>
</evidence>
<comment type="cofactor">
    <cofactor evidence="14 17">
        <name>Ca(2+)</name>
        <dbReference type="ChEBI" id="CHEBI:29108"/>
    </cofactor>
    <text evidence="14 17">Binds 2 calcium ions per subunit.</text>
</comment>
<feature type="compositionally biased region" description="Basic residues" evidence="18">
    <location>
        <begin position="230"/>
        <end position="244"/>
    </location>
</feature>
<dbReference type="GO" id="GO:0046872">
    <property type="term" value="F:metal ion binding"/>
    <property type="evidence" value="ECO:0007669"/>
    <property type="project" value="UniProtKB-UniRule"/>
</dbReference>
<dbReference type="STRING" id="4533.J3LB84"/>
<dbReference type="Gene3D" id="1.10.420.10">
    <property type="entry name" value="Peroxidase, domain 2"/>
    <property type="match status" value="1"/>
</dbReference>
<evidence type="ECO:0000256" key="4">
    <source>
        <dbReference type="ARBA" id="ARBA00022617"/>
    </source>
</evidence>
<comment type="function">
    <text evidence="17">Removal of H(2)O(2), oxidation of toxic reductants, biosynthesis and degradation of lignin, suberization, auxin catabolism, response to environmental stresses such as wounding, pathogen attack and oxidative stress.</text>
</comment>
<keyword evidence="9 16" id="KW-1015">Disulfide bond</keyword>
<comment type="cofactor">
    <cofactor evidence="14 17">
        <name>heme b</name>
        <dbReference type="ChEBI" id="CHEBI:60344"/>
    </cofactor>
    <text evidence="14 17">Binds 1 heme b (iron(II)-protoporphyrin IX) group per subunit.</text>
</comment>
<evidence type="ECO:0000256" key="15">
    <source>
        <dbReference type="PIRSR" id="PIRSR600823-4"/>
    </source>
</evidence>
<dbReference type="PRINTS" id="PR00458">
    <property type="entry name" value="PEROXIDASE"/>
</dbReference>
<feature type="binding site" evidence="14">
    <location>
        <position position="196"/>
    </location>
    <ligand>
        <name>Ca(2+)</name>
        <dbReference type="ChEBI" id="CHEBI:29108"/>
        <label>2</label>
    </ligand>
</feature>
<dbReference type="Pfam" id="PF00141">
    <property type="entry name" value="peroxidase"/>
    <property type="match status" value="1"/>
</dbReference>
<feature type="compositionally biased region" description="Low complexity" evidence="18">
    <location>
        <begin position="339"/>
        <end position="352"/>
    </location>
</feature>
<keyword evidence="17" id="KW-0964">Secreted</keyword>
<feature type="binding site" evidence="14">
    <location>
        <position position="90"/>
    </location>
    <ligand>
        <name>Ca(2+)</name>
        <dbReference type="ChEBI" id="CHEBI:29108"/>
        <label>1</label>
    </ligand>
</feature>
<dbReference type="GO" id="GO:0020037">
    <property type="term" value="F:heme binding"/>
    <property type="evidence" value="ECO:0007669"/>
    <property type="project" value="UniProtKB-UniRule"/>
</dbReference>
<evidence type="ECO:0000256" key="14">
    <source>
        <dbReference type="PIRSR" id="PIRSR600823-3"/>
    </source>
</evidence>
<comment type="similarity">
    <text evidence="2">Belongs to the peroxidase family. Ascorbate peroxidase subfamily.</text>
</comment>
<feature type="domain" description="Plant heme peroxidase family profile" evidence="19">
    <location>
        <begin position="25"/>
        <end position="228"/>
    </location>
</feature>
<evidence type="ECO:0000313" key="20">
    <source>
        <dbReference type="EnsemblPlants" id="OB02G19010.1"/>
    </source>
</evidence>
<dbReference type="InterPro" id="IPR000823">
    <property type="entry name" value="Peroxidase_pln"/>
</dbReference>
<dbReference type="SUPFAM" id="SSF48113">
    <property type="entry name" value="Heme-dependent peroxidases"/>
    <property type="match status" value="1"/>
</dbReference>
<dbReference type="AlphaFoldDB" id="J3LB84"/>
<keyword evidence="3 17" id="KW-0575">Peroxidase</keyword>
<dbReference type="PANTHER" id="PTHR31388">
    <property type="entry name" value="PEROXIDASE 72-RELATED"/>
    <property type="match status" value="1"/>
</dbReference>
<dbReference type="Proteomes" id="UP000006038">
    <property type="component" value="Unassembled WGS sequence"/>
</dbReference>
<organism evidence="20">
    <name type="scientific">Oryza brachyantha</name>
    <name type="common">malo sina</name>
    <dbReference type="NCBI Taxonomy" id="4533"/>
    <lineage>
        <taxon>Eukaryota</taxon>
        <taxon>Viridiplantae</taxon>
        <taxon>Streptophyta</taxon>
        <taxon>Embryophyta</taxon>
        <taxon>Tracheophyta</taxon>
        <taxon>Spermatophyta</taxon>
        <taxon>Magnoliopsida</taxon>
        <taxon>Liliopsida</taxon>
        <taxon>Poales</taxon>
        <taxon>Poaceae</taxon>
        <taxon>BOP clade</taxon>
        <taxon>Oryzoideae</taxon>
        <taxon>Oryzeae</taxon>
        <taxon>Oryzinae</taxon>
        <taxon>Oryza</taxon>
    </lineage>
</organism>
<keyword evidence="4 17" id="KW-0349">Heme</keyword>
<keyword evidence="10" id="KW-0873">Pyrrolidone carboxylic acid</keyword>
<dbReference type="PROSITE" id="PS50873">
    <property type="entry name" value="PEROXIDASE_4"/>
    <property type="match status" value="1"/>
</dbReference>
<keyword evidence="7 17" id="KW-0560">Oxidoreductase</keyword>
<dbReference type="PROSITE" id="PS00436">
    <property type="entry name" value="PEROXIDASE_2"/>
    <property type="match status" value="1"/>
</dbReference>
<evidence type="ECO:0000256" key="11">
    <source>
        <dbReference type="ARBA" id="ARBA00023324"/>
    </source>
</evidence>
<feature type="site" description="Transition state stabilizer" evidence="15">
    <location>
        <position position="62"/>
    </location>
</feature>
<accession>J3LB84</accession>
<dbReference type="InterPro" id="IPR033905">
    <property type="entry name" value="Secretory_peroxidase"/>
</dbReference>
<evidence type="ECO:0000256" key="9">
    <source>
        <dbReference type="ARBA" id="ARBA00023157"/>
    </source>
</evidence>
<evidence type="ECO:0000256" key="3">
    <source>
        <dbReference type="ARBA" id="ARBA00022559"/>
    </source>
</evidence>
<feature type="disulfide bond" evidence="16">
    <location>
        <begin position="35"/>
        <end position="117"/>
    </location>
</feature>
<dbReference type="GO" id="GO:0140825">
    <property type="term" value="F:lactoperoxidase activity"/>
    <property type="evidence" value="ECO:0007669"/>
    <property type="project" value="UniProtKB-EC"/>
</dbReference>
<feature type="chain" id="PRO_5005136632" description="Peroxidase" evidence="17">
    <location>
        <begin position="26"/>
        <end position="352"/>
    </location>
</feature>
<keyword evidence="17" id="KW-0732">Signal</keyword>
<feature type="disulfide bond" evidence="16">
    <location>
        <begin position="202"/>
        <end position="227"/>
    </location>
</feature>
<keyword evidence="11 17" id="KW-0376">Hydrogen peroxide</keyword>
<keyword evidence="5 14" id="KW-0479">Metal-binding</keyword>
<feature type="region of interest" description="Disordered" evidence="18">
    <location>
        <begin position="230"/>
        <end position="292"/>
    </location>
</feature>
<dbReference type="Gramene" id="OB02G19010.1">
    <property type="protein sequence ID" value="OB02G19010.1"/>
    <property type="gene ID" value="OB02G19010"/>
</dbReference>
<comment type="catalytic activity">
    <reaction evidence="1 17">
        <text>2 a phenolic donor + H2O2 = 2 a phenolic radical donor + 2 H2O</text>
        <dbReference type="Rhea" id="RHEA:56136"/>
        <dbReference type="ChEBI" id="CHEBI:15377"/>
        <dbReference type="ChEBI" id="CHEBI:16240"/>
        <dbReference type="ChEBI" id="CHEBI:139520"/>
        <dbReference type="ChEBI" id="CHEBI:139521"/>
        <dbReference type="EC" id="1.11.1.7"/>
    </reaction>
</comment>